<dbReference type="InterPro" id="IPR041496">
    <property type="entry name" value="YitH/HolE_GNAT"/>
</dbReference>
<dbReference type="EMBL" id="SOEB01000018">
    <property type="protein sequence ID" value="TDX26107.1"/>
    <property type="molecule type" value="Genomic_DNA"/>
</dbReference>
<name>A0A4R8FRX7_9RHOB</name>
<sequence length="270" mass="28244">MIPIVPFDDSHLADGVRLSQQAGWPHRREDWALVLSVSTGVAALDAEGRVVGTAFCSTFGDRAALNMIIVDAALRGQGLGRRLMEAVIALAGDRALSLVATPEGRPLYEKLGFAATGEIVQHQGEVVRHLPPPGLPVRTGGADDLDRIAAMDRAATGADRRALLTRIAASGRILMAEGGFAMLREFGRGTVLGPLAADTPLTARALIAAAAQGMPGRFLRIDTRPGLGLGPLLQEIGLPHVGGGTEMHRGPAPRRDNSFTTHALASQALG</sequence>
<dbReference type="InterPro" id="IPR000182">
    <property type="entry name" value="GNAT_dom"/>
</dbReference>
<proteinExistence type="predicted"/>
<dbReference type="Gene3D" id="3.40.630.30">
    <property type="match status" value="1"/>
</dbReference>
<dbReference type="PANTHER" id="PTHR47237:SF2">
    <property type="entry name" value="BLL4206 PROTEIN"/>
    <property type="match status" value="1"/>
</dbReference>
<feature type="domain" description="N-acetyltransferase" evidence="1">
    <location>
        <begin position="2"/>
        <end position="133"/>
    </location>
</feature>
<dbReference type="InterPro" id="IPR052729">
    <property type="entry name" value="Acyl/Acetyltrans_Enzymes"/>
</dbReference>
<dbReference type="GO" id="GO:0016747">
    <property type="term" value="F:acyltransferase activity, transferring groups other than amino-acyl groups"/>
    <property type="evidence" value="ECO:0007669"/>
    <property type="project" value="InterPro"/>
</dbReference>
<protein>
    <submittedName>
        <fullName evidence="2">Acetyltransferase (GNAT) family protein</fullName>
    </submittedName>
</protein>
<dbReference type="RefSeq" id="WP_134078671.1">
    <property type="nucleotide sequence ID" value="NZ_SOEB01000018.1"/>
</dbReference>
<reference evidence="2 3" key="1">
    <citation type="submission" date="2019-03" db="EMBL/GenBank/DDBJ databases">
        <title>Genomic Encyclopedia of Type Strains, Phase IV (KMG-IV): sequencing the most valuable type-strain genomes for metagenomic binning, comparative biology and taxonomic classification.</title>
        <authorList>
            <person name="Goeker M."/>
        </authorList>
    </citation>
    <scope>NUCLEOTIDE SEQUENCE [LARGE SCALE GENOMIC DNA]</scope>
    <source>
        <strain evidence="2 3">JA181</strain>
    </source>
</reference>
<dbReference type="Gene3D" id="3.40.630.90">
    <property type="match status" value="1"/>
</dbReference>
<evidence type="ECO:0000313" key="3">
    <source>
        <dbReference type="Proteomes" id="UP000295484"/>
    </source>
</evidence>
<gene>
    <name evidence="2" type="ORF">EV657_11824</name>
</gene>
<dbReference type="Pfam" id="PF13673">
    <property type="entry name" value="Acetyltransf_10"/>
    <property type="match status" value="1"/>
</dbReference>
<comment type="caution">
    <text evidence="2">The sequence shown here is derived from an EMBL/GenBank/DDBJ whole genome shotgun (WGS) entry which is preliminary data.</text>
</comment>
<dbReference type="Pfam" id="PF18014">
    <property type="entry name" value="Acetyltransf_18"/>
    <property type="match status" value="1"/>
</dbReference>
<dbReference type="CDD" id="cd04301">
    <property type="entry name" value="NAT_SF"/>
    <property type="match status" value="1"/>
</dbReference>
<evidence type="ECO:0000313" key="2">
    <source>
        <dbReference type="EMBL" id="TDX26107.1"/>
    </source>
</evidence>
<organism evidence="2 3">
    <name type="scientific">Rhodovulum visakhapatnamense</name>
    <dbReference type="NCBI Taxonomy" id="364297"/>
    <lineage>
        <taxon>Bacteria</taxon>
        <taxon>Pseudomonadati</taxon>
        <taxon>Pseudomonadota</taxon>
        <taxon>Alphaproteobacteria</taxon>
        <taxon>Rhodobacterales</taxon>
        <taxon>Paracoccaceae</taxon>
        <taxon>Rhodovulum</taxon>
    </lineage>
</organism>
<evidence type="ECO:0000259" key="1">
    <source>
        <dbReference type="PROSITE" id="PS51186"/>
    </source>
</evidence>
<dbReference type="Proteomes" id="UP000295484">
    <property type="component" value="Unassembled WGS sequence"/>
</dbReference>
<dbReference type="SUPFAM" id="SSF55729">
    <property type="entry name" value="Acyl-CoA N-acyltransferases (Nat)"/>
    <property type="match status" value="1"/>
</dbReference>
<dbReference type="PANTHER" id="PTHR47237">
    <property type="entry name" value="SLL0310 PROTEIN"/>
    <property type="match status" value="1"/>
</dbReference>
<accession>A0A4R8FRX7</accession>
<keyword evidence="2" id="KW-0808">Transferase</keyword>
<dbReference type="AlphaFoldDB" id="A0A4R8FRX7"/>
<dbReference type="PROSITE" id="PS51186">
    <property type="entry name" value="GNAT"/>
    <property type="match status" value="1"/>
</dbReference>
<dbReference type="InterPro" id="IPR016181">
    <property type="entry name" value="Acyl_CoA_acyltransferase"/>
</dbReference>